<accession>G7KFH8</accession>
<feature type="region of interest" description="Disordered" evidence="1">
    <location>
        <begin position="64"/>
        <end position="96"/>
    </location>
</feature>
<dbReference type="HOGENOM" id="CLU_2362921_0_0_1"/>
<evidence type="ECO:0000256" key="1">
    <source>
        <dbReference type="SAM" id="MobiDB-lite"/>
    </source>
</evidence>
<evidence type="ECO:0000313" key="4">
    <source>
        <dbReference type="Proteomes" id="UP000002051"/>
    </source>
</evidence>
<reference evidence="2 4" key="1">
    <citation type="journal article" date="2011" name="Nature">
        <title>The Medicago genome provides insight into the evolution of rhizobial symbioses.</title>
        <authorList>
            <person name="Young N.D."/>
            <person name="Debelle F."/>
            <person name="Oldroyd G.E."/>
            <person name="Geurts R."/>
            <person name="Cannon S.B."/>
            <person name="Udvardi M.K."/>
            <person name="Benedito V.A."/>
            <person name="Mayer K.F."/>
            <person name="Gouzy J."/>
            <person name="Schoof H."/>
            <person name="Van de Peer Y."/>
            <person name="Proost S."/>
            <person name="Cook D.R."/>
            <person name="Meyers B.C."/>
            <person name="Spannagl M."/>
            <person name="Cheung F."/>
            <person name="De Mita S."/>
            <person name="Krishnakumar V."/>
            <person name="Gundlach H."/>
            <person name="Zhou S."/>
            <person name="Mudge J."/>
            <person name="Bharti A.K."/>
            <person name="Murray J.D."/>
            <person name="Naoumkina M.A."/>
            <person name="Rosen B."/>
            <person name="Silverstein K.A."/>
            <person name="Tang H."/>
            <person name="Rombauts S."/>
            <person name="Zhao P.X."/>
            <person name="Zhou P."/>
            <person name="Barbe V."/>
            <person name="Bardou P."/>
            <person name="Bechner M."/>
            <person name="Bellec A."/>
            <person name="Berger A."/>
            <person name="Berges H."/>
            <person name="Bidwell S."/>
            <person name="Bisseling T."/>
            <person name="Choisne N."/>
            <person name="Couloux A."/>
            <person name="Denny R."/>
            <person name="Deshpande S."/>
            <person name="Dai X."/>
            <person name="Doyle J.J."/>
            <person name="Dudez A.M."/>
            <person name="Farmer A.D."/>
            <person name="Fouteau S."/>
            <person name="Franken C."/>
            <person name="Gibelin C."/>
            <person name="Gish J."/>
            <person name="Goldstein S."/>
            <person name="Gonzalez A.J."/>
            <person name="Green P.J."/>
            <person name="Hallab A."/>
            <person name="Hartog M."/>
            <person name="Hua A."/>
            <person name="Humphray S.J."/>
            <person name="Jeong D.H."/>
            <person name="Jing Y."/>
            <person name="Jocker A."/>
            <person name="Kenton S.M."/>
            <person name="Kim D.J."/>
            <person name="Klee K."/>
            <person name="Lai H."/>
            <person name="Lang C."/>
            <person name="Lin S."/>
            <person name="Macmil S.L."/>
            <person name="Magdelenat G."/>
            <person name="Matthews L."/>
            <person name="McCorrison J."/>
            <person name="Monaghan E.L."/>
            <person name="Mun J.H."/>
            <person name="Najar F.Z."/>
            <person name="Nicholson C."/>
            <person name="Noirot C."/>
            <person name="O'Bleness M."/>
            <person name="Paule C.R."/>
            <person name="Poulain J."/>
            <person name="Prion F."/>
            <person name="Qin B."/>
            <person name="Qu C."/>
            <person name="Retzel E.F."/>
            <person name="Riddle C."/>
            <person name="Sallet E."/>
            <person name="Samain S."/>
            <person name="Samson N."/>
            <person name="Sanders I."/>
            <person name="Saurat O."/>
            <person name="Scarpelli C."/>
            <person name="Schiex T."/>
            <person name="Segurens B."/>
            <person name="Severin A.J."/>
            <person name="Sherrier D.J."/>
            <person name="Shi R."/>
            <person name="Sims S."/>
            <person name="Singer S.R."/>
            <person name="Sinharoy S."/>
            <person name="Sterck L."/>
            <person name="Viollet A."/>
            <person name="Wang B.B."/>
            <person name="Wang K."/>
            <person name="Wang M."/>
            <person name="Wang X."/>
            <person name="Warfsmann J."/>
            <person name="Weissenbach J."/>
            <person name="White D.D."/>
            <person name="White J.D."/>
            <person name="Wiley G.B."/>
            <person name="Wincker P."/>
            <person name="Xing Y."/>
            <person name="Yang L."/>
            <person name="Yao Z."/>
            <person name="Ying F."/>
            <person name="Zhai J."/>
            <person name="Zhou L."/>
            <person name="Zuber A."/>
            <person name="Denarie J."/>
            <person name="Dixon R.A."/>
            <person name="May G.D."/>
            <person name="Schwartz D.C."/>
            <person name="Rogers J."/>
            <person name="Quetier F."/>
            <person name="Town C.D."/>
            <person name="Roe B.A."/>
        </authorList>
    </citation>
    <scope>NUCLEOTIDE SEQUENCE [LARGE SCALE GENOMIC DNA]</scope>
    <source>
        <strain evidence="2">A17</strain>
        <strain evidence="3 4">cv. Jemalong A17</strain>
    </source>
</reference>
<proteinExistence type="predicted"/>
<name>G7KFH8_MEDTR</name>
<dbReference type="EMBL" id="CM001221">
    <property type="protein sequence ID" value="AET01095.1"/>
    <property type="molecule type" value="Genomic_DNA"/>
</dbReference>
<organism evidence="2 4">
    <name type="scientific">Medicago truncatula</name>
    <name type="common">Barrel medic</name>
    <name type="synonym">Medicago tribuloides</name>
    <dbReference type="NCBI Taxonomy" id="3880"/>
    <lineage>
        <taxon>Eukaryota</taxon>
        <taxon>Viridiplantae</taxon>
        <taxon>Streptophyta</taxon>
        <taxon>Embryophyta</taxon>
        <taxon>Tracheophyta</taxon>
        <taxon>Spermatophyta</taxon>
        <taxon>Magnoliopsida</taxon>
        <taxon>eudicotyledons</taxon>
        <taxon>Gunneridae</taxon>
        <taxon>Pentapetalae</taxon>
        <taxon>rosids</taxon>
        <taxon>fabids</taxon>
        <taxon>Fabales</taxon>
        <taxon>Fabaceae</taxon>
        <taxon>Papilionoideae</taxon>
        <taxon>50 kb inversion clade</taxon>
        <taxon>NPAAA clade</taxon>
        <taxon>Hologalegina</taxon>
        <taxon>IRL clade</taxon>
        <taxon>Trifolieae</taxon>
        <taxon>Medicago</taxon>
    </lineage>
</organism>
<gene>
    <name evidence="2" type="ordered locus">MTR_5g099380</name>
</gene>
<dbReference type="PaxDb" id="3880-AET01095"/>
<sequence>MRVPSFIVPFLKIQLFLPKWATVHLVGHRLTARADRILLTQEDEEAIDALVSLKVLDPQSISEVPRGPLNNTRGTSLMDRASKTAKESKHRGLFCI</sequence>
<protein>
    <submittedName>
        <fullName evidence="2 3">Uncharacterized protein</fullName>
    </submittedName>
</protein>
<reference evidence="2 4" key="2">
    <citation type="journal article" date="2014" name="BMC Genomics">
        <title>An improved genome release (version Mt4.0) for the model legume Medicago truncatula.</title>
        <authorList>
            <person name="Tang H."/>
            <person name="Krishnakumar V."/>
            <person name="Bidwell S."/>
            <person name="Rosen B."/>
            <person name="Chan A."/>
            <person name="Zhou S."/>
            <person name="Gentzbittel L."/>
            <person name="Childs K.L."/>
            <person name="Yandell M."/>
            <person name="Gundlach H."/>
            <person name="Mayer K.F."/>
            <person name="Schwartz D.C."/>
            <person name="Town C.D."/>
        </authorList>
    </citation>
    <scope>GENOME REANNOTATION</scope>
    <source>
        <strain evidence="3 4">cv. Jemalong A17</strain>
    </source>
</reference>
<keyword evidence="4" id="KW-1185">Reference proteome</keyword>
<dbReference type="AlphaFoldDB" id="G7KFH8"/>
<dbReference type="EnsemblPlants" id="AET01095">
    <property type="protein sequence ID" value="AET01095"/>
    <property type="gene ID" value="MTR_5g099380"/>
</dbReference>
<reference evidence="3" key="3">
    <citation type="submission" date="2015-04" db="UniProtKB">
        <authorList>
            <consortium name="EnsemblPlants"/>
        </authorList>
    </citation>
    <scope>IDENTIFICATION</scope>
    <source>
        <strain evidence="3">cv. Jemalong A17</strain>
    </source>
</reference>
<dbReference type="Proteomes" id="UP000002051">
    <property type="component" value="Chromosome 5"/>
</dbReference>
<evidence type="ECO:0000313" key="2">
    <source>
        <dbReference type="EMBL" id="AET01095.1"/>
    </source>
</evidence>
<evidence type="ECO:0000313" key="3">
    <source>
        <dbReference type="EnsemblPlants" id="AET01095"/>
    </source>
</evidence>